<keyword evidence="2" id="KW-1185">Reference proteome</keyword>
<organism evidence="1 2">
    <name type="scientific">Caligus rogercresseyi</name>
    <name type="common">Sea louse</name>
    <dbReference type="NCBI Taxonomy" id="217165"/>
    <lineage>
        <taxon>Eukaryota</taxon>
        <taxon>Metazoa</taxon>
        <taxon>Ecdysozoa</taxon>
        <taxon>Arthropoda</taxon>
        <taxon>Crustacea</taxon>
        <taxon>Multicrustacea</taxon>
        <taxon>Hexanauplia</taxon>
        <taxon>Copepoda</taxon>
        <taxon>Siphonostomatoida</taxon>
        <taxon>Caligidae</taxon>
        <taxon>Caligus</taxon>
    </lineage>
</organism>
<accession>A0A7T8HIH0</accession>
<feature type="non-terminal residue" evidence="1">
    <location>
        <position position="72"/>
    </location>
</feature>
<name>A0A7T8HIH0_CALRO</name>
<gene>
    <name evidence="1" type="ORF">FKW44_011343</name>
</gene>
<reference evidence="2" key="1">
    <citation type="submission" date="2021-01" db="EMBL/GenBank/DDBJ databases">
        <title>Caligus Genome Assembly.</title>
        <authorList>
            <person name="Gallardo-Escarate C."/>
        </authorList>
    </citation>
    <scope>NUCLEOTIDE SEQUENCE [LARGE SCALE GENOMIC DNA]</scope>
</reference>
<dbReference type="Proteomes" id="UP000595437">
    <property type="component" value="Chromosome 7"/>
</dbReference>
<dbReference type="EMBL" id="CP045896">
    <property type="protein sequence ID" value="QQP50356.1"/>
    <property type="molecule type" value="Genomic_DNA"/>
</dbReference>
<evidence type="ECO:0000313" key="2">
    <source>
        <dbReference type="Proteomes" id="UP000595437"/>
    </source>
</evidence>
<protein>
    <submittedName>
        <fullName evidence="1">Uncharacterized protein</fullName>
    </submittedName>
</protein>
<dbReference type="AlphaFoldDB" id="A0A7T8HIH0"/>
<sequence>KAPNSRPSSSLKESHPSRVPSLVFVRGRGIPSLFFDLKLPIPRLRYRISHFRERSYIPRLQEGPLLPSPPPY</sequence>
<evidence type="ECO:0000313" key="1">
    <source>
        <dbReference type="EMBL" id="QQP50356.1"/>
    </source>
</evidence>
<proteinExistence type="predicted"/>